<reference evidence="3" key="1">
    <citation type="submission" date="2023-03" db="EMBL/GenBank/DDBJ databases">
        <title>Lomoglobus Profundus gen. nov., sp. nov., a novel member of the phylum Verrucomicrobia, isolated from deep-marine sediment of South China Sea.</title>
        <authorList>
            <person name="Ahmad T."/>
            <person name="Ishaq S.E."/>
            <person name="Wang F."/>
        </authorList>
    </citation>
    <scope>NUCLEOTIDE SEQUENCE</scope>
    <source>
        <strain evidence="3">LMO-M01</strain>
    </source>
</reference>
<gene>
    <name evidence="3" type="ORF">PXH66_07445</name>
</gene>
<name>A0AAF0CRE4_9BACT</name>
<feature type="region of interest" description="Disordered" evidence="1">
    <location>
        <begin position="669"/>
        <end position="692"/>
    </location>
</feature>
<dbReference type="KEGG" id="slom:PXH66_07445"/>
<evidence type="ECO:0000256" key="1">
    <source>
        <dbReference type="SAM" id="MobiDB-lite"/>
    </source>
</evidence>
<dbReference type="Proteomes" id="UP001218638">
    <property type="component" value="Chromosome"/>
</dbReference>
<protein>
    <recommendedName>
        <fullName evidence="5">AsmA-like C-terminal domain-containing protein</fullName>
    </recommendedName>
</protein>
<dbReference type="EMBL" id="CP119075">
    <property type="protein sequence ID" value="WED66683.1"/>
    <property type="molecule type" value="Genomic_DNA"/>
</dbReference>
<accession>A0AAF0CRE4</accession>
<evidence type="ECO:0000313" key="3">
    <source>
        <dbReference type="EMBL" id="WED66683.1"/>
    </source>
</evidence>
<sequence length="993" mass="104542">MKRRRGILIGIGATIGVVALFVVLAFLPPIQKWIVTRALAGQPDLVVEFDAIAVRPSSITIEALDVQQGAVRFRAPVVKADLPVWKLLGKTVQLERLVATDWTVHYEPMSEMAETAPVSPRVATASLIPMLFAQAAPTGQSEVGLAQIREWMTLPVALSIGHVDLRGSASWRNAGPGADGQAQVAISGGNLGVGRPGQFAVDVSAAGDAAGASVIRSLDVHAQIELVMQSAHSIGHASIKSTLTGRRANVDQVDQFELSLVVDDDVGGPALNFVLSDQVQRLVDVSLAADLEADLLAGNWRVQLNTTSLQSLMLGTPLPQFDVGGGGTWSADWTLSDAEIEGELAYAVSELDSLMPPLASIGELKGDAKFAGQRKGGDLRVTVLDVTVDGAAPVAHLRLLQGVELGMETFEVRVASPENPVFDLEFLGLPASWTQPWLEPWVLDAHPIRGHLTGLVTPHGVRVVTSEPLRIDGLMVAGEGRTYLDEVDVAIGVGAEVTNEGWQIELDRVEIGDATGMYAALSARGGHLTRDSDVMKLVGSFEADLAALHRLPILEGQALLQAGRLRGEFGLGLEDRVSLAATLGITGLVMVDGEPLPDVQLDGRVDLLGDGAIEAHLPIRITQGERVSDLTLNMRAQPENDGWRADGSLSGPRAYVADLQILGAPFAISENQDDSPTSPPVTSPVPDGTSGQPVWSGVTGIFKTAIGQLILPNGMTLEDVRGDLTVTPDRVEMTGLSADVTSGGSFGLDGQIAFSPDGADAYAAGARIKAQGVEMAPLLRIFQPDTAPVFEGKLNATADITSVVATLDQLADHAAVSAQVTSAGGVLRALGVQVEQYIQTGKTVAAIGGLLAMATGNSRAADYATKVQAVTAVAEQLSVLAFDQLNLEVTRAAAGDVTLSDLSVISPGFRLLGSGRINYQPETPVWLQPLAVSLQLSAREKMATDLTTLRLLRAEPDALGYLPLVQSVKLDGTLAKIGTAEIERLLTRALQRP</sequence>
<proteinExistence type="predicted"/>
<feature type="transmembrane region" description="Helical" evidence="2">
    <location>
        <begin position="7"/>
        <end position="27"/>
    </location>
</feature>
<evidence type="ECO:0000256" key="2">
    <source>
        <dbReference type="SAM" id="Phobius"/>
    </source>
</evidence>
<dbReference type="AlphaFoldDB" id="A0AAF0CRE4"/>
<dbReference type="RefSeq" id="WP_330928845.1">
    <property type="nucleotide sequence ID" value="NZ_CP119075.1"/>
</dbReference>
<organism evidence="3 4">
    <name type="scientific">Synoicihabitans lomoniglobus</name>
    <dbReference type="NCBI Taxonomy" id="2909285"/>
    <lineage>
        <taxon>Bacteria</taxon>
        <taxon>Pseudomonadati</taxon>
        <taxon>Verrucomicrobiota</taxon>
        <taxon>Opitutia</taxon>
        <taxon>Opitutales</taxon>
        <taxon>Opitutaceae</taxon>
        <taxon>Synoicihabitans</taxon>
    </lineage>
</organism>
<evidence type="ECO:0008006" key="5">
    <source>
        <dbReference type="Google" id="ProtNLM"/>
    </source>
</evidence>
<keyword evidence="2" id="KW-1133">Transmembrane helix</keyword>
<evidence type="ECO:0000313" key="4">
    <source>
        <dbReference type="Proteomes" id="UP001218638"/>
    </source>
</evidence>
<keyword evidence="2" id="KW-0812">Transmembrane</keyword>
<keyword evidence="2" id="KW-0472">Membrane</keyword>
<keyword evidence="4" id="KW-1185">Reference proteome</keyword>